<keyword evidence="1" id="KW-0805">Transcription regulation</keyword>
<evidence type="ECO:0000313" key="6">
    <source>
        <dbReference type="Proteomes" id="UP001139450"/>
    </source>
</evidence>
<dbReference type="InterPro" id="IPR000792">
    <property type="entry name" value="Tscrpt_reg_LuxR_C"/>
</dbReference>
<evidence type="ECO:0000256" key="2">
    <source>
        <dbReference type="ARBA" id="ARBA00023125"/>
    </source>
</evidence>
<evidence type="ECO:0000313" key="5">
    <source>
        <dbReference type="EMBL" id="MCJ8211985.1"/>
    </source>
</evidence>
<accession>A0A9X1X7Q1</accession>
<evidence type="ECO:0000259" key="4">
    <source>
        <dbReference type="PROSITE" id="PS50043"/>
    </source>
</evidence>
<keyword evidence="6" id="KW-1185">Reference proteome</keyword>
<comment type="caution">
    <text evidence="5">The sequence shown here is derived from an EMBL/GenBank/DDBJ whole genome shotgun (WGS) entry which is preliminary data.</text>
</comment>
<name>A0A9X1X7Q1_9SPHI</name>
<dbReference type="InterPro" id="IPR016032">
    <property type="entry name" value="Sig_transdc_resp-reg_C-effctor"/>
</dbReference>
<dbReference type="EMBL" id="JALJEJ010000015">
    <property type="protein sequence ID" value="MCJ8211985.1"/>
    <property type="molecule type" value="Genomic_DNA"/>
</dbReference>
<keyword evidence="2" id="KW-0238">DNA-binding</keyword>
<dbReference type="CDD" id="cd06170">
    <property type="entry name" value="LuxR_C_like"/>
    <property type="match status" value="1"/>
</dbReference>
<evidence type="ECO:0000256" key="3">
    <source>
        <dbReference type="ARBA" id="ARBA00023163"/>
    </source>
</evidence>
<dbReference type="Proteomes" id="UP001139450">
    <property type="component" value="Unassembled WGS sequence"/>
</dbReference>
<dbReference type="PROSITE" id="PS50043">
    <property type="entry name" value="HTH_LUXR_2"/>
    <property type="match status" value="1"/>
</dbReference>
<protein>
    <submittedName>
        <fullName evidence="5">LuxR C-terminal-related transcriptional regulator</fullName>
    </submittedName>
</protein>
<keyword evidence="3" id="KW-0804">Transcription</keyword>
<dbReference type="Gene3D" id="3.30.450.20">
    <property type="entry name" value="PAS domain"/>
    <property type="match status" value="1"/>
</dbReference>
<dbReference type="PANTHER" id="PTHR44688">
    <property type="entry name" value="DNA-BINDING TRANSCRIPTIONAL ACTIVATOR DEVR_DOSR"/>
    <property type="match status" value="1"/>
</dbReference>
<dbReference type="InterPro" id="IPR036388">
    <property type="entry name" value="WH-like_DNA-bd_sf"/>
</dbReference>
<gene>
    <name evidence="5" type="ORF">MUY27_19865</name>
</gene>
<dbReference type="PRINTS" id="PR00038">
    <property type="entry name" value="HTHLUXR"/>
</dbReference>
<sequence length="253" mass="29536">MSNKDFTSLLTKNRIKPTTGDERPQQQHYLPIINAFSRLTYESIYIINYETMGFEYVSENPLFLCGYTPDEVLAMGYDFYFKNVPESDLELLTIINNAGFDFYDKLPAEERMRYTITYDFHLNSKEGDQLLINHKLTPLFLNADNKIQLAMCVVSLSHQKNAGNIYIHKQGTTDKWELDTVQAIWRKTVKPKLNKRELEILHLHARGFSITEIAEKLFVVADTIKYYRRRIFDKLQVSNMSEALQQAIDSKIV</sequence>
<dbReference type="Pfam" id="PF00196">
    <property type="entry name" value="GerE"/>
    <property type="match status" value="1"/>
</dbReference>
<organism evidence="5 6">
    <name type="scientific">Mucilaginibacter straminoryzae</name>
    <dbReference type="NCBI Taxonomy" id="2932774"/>
    <lineage>
        <taxon>Bacteria</taxon>
        <taxon>Pseudomonadati</taxon>
        <taxon>Bacteroidota</taxon>
        <taxon>Sphingobacteriia</taxon>
        <taxon>Sphingobacteriales</taxon>
        <taxon>Sphingobacteriaceae</taxon>
        <taxon>Mucilaginibacter</taxon>
    </lineage>
</organism>
<dbReference type="GO" id="GO:0003677">
    <property type="term" value="F:DNA binding"/>
    <property type="evidence" value="ECO:0007669"/>
    <property type="project" value="UniProtKB-KW"/>
</dbReference>
<dbReference type="SUPFAM" id="SSF46894">
    <property type="entry name" value="C-terminal effector domain of the bipartite response regulators"/>
    <property type="match status" value="1"/>
</dbReference>
<dbReference type="PANTHER" id="PTHR44688:SF16">
    <property type="entry name" value="DNA-BINDING TRANSCRIPTIONAL ACTIVATOR DEVR_DOSR"/>
    <property type="match status" value="1"/>
</dbReference>
<reference evidence="5" key="1">
    <citation type="submission" date="2022-04" db="EMBL/GenBank/DDBJ databases">
        <title>Mucilaginibacter sp. RS28 isolated from freshwater.</title>
        <authorList>
            <person name="Ko S.-R."/>
        </authorList>
    </citation>
    <scope>NUCLEOTIDE SEQUENCE</scope>
    <source>
        <strain evidence="5">RS28</strain>
    </source>
</reference>
<dbReference type="RefSeq" id="WP_245133125.1">
    <property type="nucleotide sequence ID" value="NZ_JALJEJ010000015.1"/>
</dbReference>
<evidence type="ECO:0000256" key="1">
    <source>
        <dbReference type="ARBA" id="ARBA00023015"/>
    </source>
</evidence>
<dbReference type="SMART" id="SM00421">
    <property type="entry name" value="HTH_LUXR"/>
    <property type="match status" value="1"/>
</dbReference>
<dbReference type="GO" id="GO:0006355">
    <property type="term" value="P:regulation of DNA-templated transcription"/>
    <property type="evidence" value="ECO:0007669"/>
    <property type="project" value="InterPro"/>
</dbReference>
<dbReference type="AlphaFoldDB" id="A0A9X1X7Q1"/>
<dbReference type="Gene3D" id="1.10.10.10">
    <property type="entry name" value="Winged helix-like DNA-binding domain superfamily/Winged helix DNA-binding domain"/>
    <property type="match status" value="1"/>
</dbReference>
<feature type="domain" description="HTH luxR-type" evidence="4">
    <location>
        <begin position="186"/>
        <end position="251"/>
    </location>
</feature>
<proteinExistence type="predicted"/>